<evidence type="ECO:0000313" key="2">
    <source>
        <dbReference type="Proteomes" id="UP000075288"/>
    </source>
</evidence>
<name>A0A150K2K2_HEYCO</name>
<evidence type="ECO:0000313" key="1">
    <source>
        <dbReference type="EMBL" id="KYC63825.1"/>
    </source>
</evidence>
<accession>A0A150K2K2</accession>
<organism evidence="1 2">
    <name type="scientific">Heyndrickxia coagulans</name>
    <name type="common">Weizmannia coagulans</name>
    <dbReference type="NCBI Taxonomy" id="1398"/>
    <lineage>
        <taxon>Bacteria</taxon>
        <taxon>Bacillati</taxon>
        <taxon>Bacillota</taxon>
        <taxon>Bacilli</taxon>
        <taxon>Bacillales</taxon>
        <taxon>Bacillaceae</taxon>
        <taxon>Heyndrickxia</taxon>
    </lineage>
</organism>
<dbReference type="AlphaFoldDB" id="A0A150K2K2"/>
<reference evidence="1 2" key="1">
    <citation type="submission" date="2016-01" db="EMBL/GenBank/DDBJ databases">
        <title>Genome Sequences of Twelve Sporeforming Bacillus Species Isolated from Foods.</title>
        <authorList>
            <person name="Berendsen E.M."/>
            <person name="Wells-Bennik M.H."/>
            <person name="Krawcyk A.O."/>
            <person name="De Jong A."/>
            <person name="Holsappel S."/>
            <person name="Eijlander R.T."/>
            <person name="Kuipers O.P."/>
        </authorList>
    </citation>
    <scope>NUCLEOTIDE SEQUENCE [LARGE SCALE GENOMIC DNA]</scope>
    <source>
        <strain evidence="1 2">B4098</strain>
    </source>
</reference>
<gene>
    <name evidence="1" type="ORF">B4098_2213</name>
</gene>
<comment type="caution">
    <text evidence="1">The sequence shown here is derived from an EMBL/GenBank/DDBJ whole genome shotgun (WGS) entry which is preliminary data.</text>
</comment>
<dbReference type="Proteomes" id="UP000075288">
    <property type="component" value="Unassembled WGS sequence"/>
</dbReference>
<sequence>MLLVAHCKKRHHANVKMMATTKTQVSSPAFRVKHCALSYIHQNDMNIILKTSASVKAPVQTRDPI</sequence>
<proteinExistence type="predicted"/>
<dbReference type="PATRIC" id="fig|1398.26.peg.2415"/>
<protein>
    <submittedName>
        <fullName evidence="1">Uncharacterized protein</fullName>
    </submittedName>
</protein>
<dbReference type="EMBL" id="LQYG01000035">
    <property type="protein sequence ID" value="KYC63825.1"/>
    <property type="molecule type" value="Genomic_DNA"/>
</dbReference>